<dbReference type="InterPro" id="IPR048254">
    <property type="entry name" value="CDP_ALCOHOL_P_TRANSF_CS"/>
</dbReference>
<comment type="catalytic activity">
    <reaction evidence="15">
        <text>a CDP-1,2-diacyl-sn-glycerol + sn-glycerol 3-phosphate = a 1,2-diacyl-sn-glycero-3-phospho-(1'-sn-glycero-3'-phosphate) + CMP + H(+)</text>
        <dbReference type="Rhea" id="RHEA:12593"/>
        <dbReference type="ChEBI" id="CHEBI:15378"/>
        <dbReference type="ChEBI" id="CHEBI:57597"/>
        <dbReference type="ChEBI" id="CHEBI:58332"/>
        <dbReference type="ChEBI" id="CHEBI:60110"/>
        <dbReference type="ChEBI" id="CHEBI:60377"/>
        <dbReference type="EC" id="2.7.8.5"/>
    </reaction>
</comment>
<evidence type="ECO:0000256" key="13">
    <source>
        <dbReference type="ARBA" id="ARBA00023209"/>
    </source>
</evidence>
<comment type="pathway">
    <text evidence="2">Phospholipid metabolism; phosphatidylglycerol biosynthesis; phosphatidylglycerol from CDP-diacylglycerol: step 1/2.</text>
</comment>
<accession>A0A6B0XZV9</accession>
<evidence type="ECO:0000256" key="5">
    <source>
        <dbReference type="ARBA" id="ARBA00013170"/>
    </source>
</evidence>
<evidence type="ECO:0000256" key="4">
    <source>
        <dbReference type="ARBA" id="ARBA00010441"/>
    </source>
</evidence>
<organism evidence="19">
    <name type="scientific">Boseongicola sp. SB0664_bin_43</name>
    <dbReference type="NCBI Taxonomy" id="2604844"/>
    <lineage>
        <taxon>Bacteria</taxon>
        <taxon>Pseudomonadati</taxon>
        <taxon>Pseudomonadota</taxon>
        <taxon>Alphaproteobacteria</taxon>
        <taxon>Rhodobacterales</taxon>
        <taxon>Paracoccaceae</taxon>
        <taxon>Boseongicola</taxon>
    </lineage>
</organism>
<feature type="transmembrane region" description="Helical" evidence="18">
    <location>
        <begin position="172"/>
        <end position="196"/>
    </location>
</feature>
<evidence type="ECO:0000256" key="6">
    <source>
        <dbReference type="ARBA" id="ARBA00014944"/>
    </source>
</evidence>
<evidence type="ECO:0000256" key="16">
    <source>
        <dbReference type="NCBIfam" id="TIGR00560"/>
    </source>
</evidence>
<dbReference type="InterPro" id="IPR043130">
    <property type="entry name" value="CDP-OH_PTrfase_TM_dom"/>
</dbReference>
<dbReference type="Gene3D" id="1.20.120.1760">
    <property type="match status" value="1"/>
</dbReference>
<evidence type="ECO:0000256" key="12">
    <source>
        <dbReference type="ARBA" id="ARBA00023136"/>
    </source>
</evidence>
<dbReference type="InterPro" id="IPR000462">
    <property type="entry name" value="CDP-OH_P_trans"/>
</dbReference>
<dbReference type="InterPro" id="IPR050324">
    <property type="entry name" value="CDP-alcohol_PTase-I"/>
</dbReference>
<dbReference type="EC" id="2.7.8.5" evidence="5 16"/>
<dbReference type="PIRSF" id="PIRSF000847">
    <property type="entry name" value="Phos_ph_gly_syn"/>
    <property type="match status" value="1"/>
</dbReference>
<dbReference type="PANTHER" id="PTHR14269:SF62">
    <property type="entry name" value="CDP-DIACYLGLYCEROL--GLYCEROL-3-PHOSPHATE 3-PHOSPHATIDYLTRANSFERASE 1, CHLOROPLASTIC"/>
    <property type="match status" value="1"/>
</dbReference>
<evidence type="ECO:0000256" key="15">
    <source>
        <dbReference type="ARBA" id="ARBA00048586"/>
    </source>
</evidence>
<dbReference type="PANTHER" id="PTHR14269">
    <property type="entry name" value="CDP-DIACYLGLYCEROL--GLYCEROL-3-PHOSPHATE 3-PHOSPHATIDYLTRANSFERASE-RELATED"/>
    <property type="match status" value="1"/>
</dbReference>
<name>A0A6B0XZV9_9RHOB</name>
<feature type="transmembrane region" description="Helical" evidence="18">
    <location>
        <begin position="74"/>
        <end position="93"/>
    </location>
</feature>
<protein>
    <recommendedName>
        <fullName evidence="6 16">CDP-diacylglycerol--glycerol-3-phosphate 3-phosphatidyltransferase</fullName>
        <ecNumber evidence="5 16">2.7.8.5</ecNumber>
    </recommendedName>
</protein>
<reference evidence="19" key="1">
    <citation type="submission" date="2019-09" db="EMBL/GenBank/DDBJ databases">
        <title>Characterisation of the sponge microbiome using genome-centric metagenomics.</title>
        <authorList>
            <person name="Engelberts J.P."/>
            <person name="Robbins S.J."/>
            <person name="De Goeij J.M."/>
            <person name="Aranda M."/>
            <person name="Bell S.C."/>
            <person name="Webster N.S."/>
        </authorList>
    </citation>
    <scope>NUCLEOTIDE SEQUENCE</scope>
    <source>
        <strain evidence="19">SB0664_bin_43</strain>
    </source>
</reference>
<dbReference type="PROSITE" id="PS00379">
    <property type="entry name" value="CDP_ALCOHOL_P_TRANSF"/>
    <property type="match status" value="1"/>
</dbReference>
<keyword evidence="9 18" id="KW-0812">Transmembrane</keyword>
<dbReference type="GO" id="GO:0008444">
    <property type="term" value="F:CDP-diacylglycerol-glycerol-3-phosphate 3-phosphatidyltransferase activity"/>
    <property type="evidence" value="ECO:0007669"/>
    <property type="project" value="UniProtKB-UniRule"/>
</dbReference>
<keyword evidence="14" id="KW-1208">Phospholipid metabolism</keyword>
<dbReference type="InterPro" id="IPR004570">
    <property type="entry name" value="Phosphatidylglycerol_P_synth"/>
</dbReference>
<comment type="subcellular location">
    <subcellularLocation>
        <location evidence="1">Membrane</location>
        <topology evidence="1">Multi-pass membrane protein</topology>
    </subcellularLocation>
</comment>
<dbReference type="EMBL" id="VXRY01000265">
    <property type="protein sequence ID" value="MXY33745.1"/>
    <property type="molecule type" value="Genomic_DNA"/>
</dbReference>
<evidence type="ECO:0000256" key="10">
    <source>
        <dbReference type="ARBA" id="ARBA00022989"/>
    </source>
</evidence>
<sequence>MTFTIPNVLTLLRLLAAPGVGVMFLYFARPWADWLAFFLFVGAAVTDFIDGYLARRWMQETRFGSMLDPIADKAMVVIALLVITAQSGLNAWILLPATAIVFREIFVSGLREFLGHAAGALTVTWVAKLKTAAQMIAIAILFASGAFYHMFLGGAGGAALQGEQLVRMAMDATWWAGVALLWIAAVLTLVSGIDYFRKGLPYLRDGQ</sequence>
<dbReference type="GO" id="GO:0046474">
    <property type="term" value="P:glycerophospholipid biosynthetic process"/>
    <property type="evidence" value="ECO:0007669"/>
    <property type="project" value="TreeGrafter"/>
</dbReference>
<feature type="transmembrane region" description="Helical" evidence="18">
    <location>
        <begin position="136"/>
        <end position="160"/>
    </location>
</feature>
<evidence type="ECO:0000256" key="7">
    <source>
        <dbReference type="ARBA" id="ARBA00022516"/>
    </source>
</evidence>
<feature type="transmembrane region" description="Helical" evidence="18">
    <location>
        <begin position="34"/>
        <end position="53"/>
    </location>
</feature>
<evidence type="ECO:0000256" key="2">
    <source>
        <dbReference type="ARBA" id="ARBA00005042"/>
    </source>
</evidence>
<dbReference type="NCBIfam" id="TIGR00560">
    <property type="entry name" value="pgsA"/>
    <property type="match status" value="1"/>
</dbReference>
<comment type="similarity">
    <text evidence="4 17">Belongs to the CDP-alcohol phosphatidyltransferase class-I family.</text>
</comment>
<dbReference type="Pfam" id="PF01066">
    <property type="entry name" value="CDP-OH_P_transf"/>
    <property type="match status" value="1"/>
</dbReference>
<comment type="caution">
    <text evidence="19">The sequence shown here is derived from an EMBL/GenBank/DDBJ whole genome shotgun (WGS) entry which is preliminary data.</text>
</comment>
<dbReference type="AlphaFoldDB" id="A0A6B0XZV9"/>
<dbReference type="GO" id="GO:0016020">
    <property type="term" value="C:membrane"/>
    <property type="evidence" value="ECO:0007669"/>
    <property type="project" value="UniProtKB-SubCell"/>
</dbReference>
<proteinExistence type="inferred from homology"/>
<evidence type="ECO:0000313" key="19">
    <source>
        <dbReference type="EMBL" id="MXY33745.1"/>
    </source>
</evidence>
<evidence type="ECO:0000256" key="1">
    <source>
        <dbReference type="ARBA" id="ARBA00004141"/>
    </source>
</evidence>
<feature type="transmembrane region" description="Helical" evidence="18">
    <location>
        <begin position="7"/>
        <end position="28"/>
    </location>
</feature>
<evidence type="ECO:0000256" key="3">
    <source>
        <dbReference type="ARBA" id="ARBA00005189"/>
    </source>
</evidence>
<evidence type="ECO:0000256" key="11">
    <source>
        <dbReference type="ARBA" id="ARBA00023098"/>
    </source>
</evidence>
<evidence type="ECO:0000256" key="17">
    <source>
        <dbReference type="RuleBase" id="RU003750"/>
    </source>
</evidence>
<keyword evidence="10 18" id="KW-1133">Transmembrane helix</keyword>
<keyword evidence="12 18" id="KW-0472">Membrane</keyword>
<keyword evidence="13" id="KW-0594">Phospholipid biosynthesis</keyword>
<keyword evidence="8 17" id="KW-0808">Transferase</keyword>
<evidence type="ECO:0000256" key="18">
    <source>
        <dbReference type="SAM" id="Phobius"/>
    </source>
</evidence>
<gene>
    <name evidence="19" type="primary">pgsA</name>
    <name evidence="19" type="ORF">F4Y60_06590</name>
</gene>
<keyword evidence="11" id="KW-0443">Lipid metabolism</keyword>
<keyword evidence="7" id="KW-0444">Lipid biosynthesis</keyword>
<evidence type="ECO:0000256" key="9">
    <source>
        <dbReference type="ARBA" id="ARBA00022692"/>
    </source>
</evidence>
<comment type="pathway">
    <text evidence="3">Lipid metabolism.</text>
</comment>
<evidence type="ECO:0000256" key="8">
    <source>
        <dbReference type="ARBA" id="ARBA00022679"/>
    </source>
</evidence>
<evidence type="ECO:0000256" key="14">
    <source>
        <dbReference type="ARBA" id="ARBA00023264"/>
    </source>
</evidence>